<comment type="caution">
    <text evidence="1">The sequence shown here is derived from an EMBL/GenBank/DDBJ whole genome shotgun (WGS) entry which is preliminary data.</text>
</comment>
<evidence type="ECO:0008006" key="3">
    <source>
        <dbReference type="Google" id="ProtNLM"/>
    </source>
</evidence>
<evidence type="ECO:0000313" key="2">
    <source>
        <dbReference type="Proteomes" id="UP000275408"/>
    </source>
</evidence>
<organism evidence="1 2">
    <name type="scientific">Pocillopora damicornis</name>
    <name type="common">Cauliflower coral</name>
    <name type="synonym">Millepora damicornis</name>
    <dbReference type="NCBI Taxonomy" id="46731"/>
    <lineage>
        <taxon>Eukaryota</taxon>
        <taxon>Metazoa</taxon>
        <taxon>Cnidaria</taxon>
        <taxon>Anthozoa</taxon>
        <taxon>Hexacorallia</taxon>
        <taxon>Scleractinia</taxon>
        <taxon>Astrocoeniina</taxon>
        <taxon>Pocilloporidae</taxon>
        <taxon>Pocillopora</taxon>
    </lineage>
</organism>
<dbReference type="STRING" id="46731.A0A3M6U3R4"/>
<reference evidence="1 2" key="1">
    <citation type="journal article" date="2018" name="Sci. Rep.">
        <title>Comparative analysis of the Pocillopora damicornis genome highlights role of immune system in coral evolution.</title>
        <authorList>
            <person name="Cunning R."/>
            <person name="Bay R.A."/>
            <person name="Gillette P."/>
            <person name="Baker A.C."/>
            <person name="Traylor-Knowles N."/>
        </authorList>
    </citation>
    <scope>NUCLEOTIDE SEQUENCE [LARGE SCALE GENOMIC DNA]</scope>
    <source>
        <strain evidence="1">RSMAS</strain>
        <tissue evidence="1">Whole animal</tissue>
    </source>
</reference>
<evidence type="ECO:0000313" key="1">
    <source>
        <dbReference type="EMBL" id="RMX48323.1"/>
    </source>
</evidence>
<dbReference type="PANTHER" id="PTHR33332">
    <property type="entry name" value="REVERSE TRANSCRIPTASE DOMAIN-CONTAINING PROTEIN"/>
    <property type="match status" value="1"/>
</dbReference>
<dbReference type="EMBL" id="RCHS01002293">
    <property type="protein sequence ID" value="RMX48323.1"/>
    <property type="molecule type" value="Genomic_DNA"/>
</dbReference>
<protein>
    <recommendedName>
        <fullName evidence="3">Reverse transcriptase domain-containing protein</fullName>
    </recommendedName>
</protein>
<dbReference type="AlphaFoldDB" id="A0A3M6U3R4"/>
<gene>
    <name evidence="1" type="ORF">pdam_00011090</name>
</gene>
<keyword evidence="2" id="KW-1185">Reference proteome</keyword>
<sequence length="256" mass="29605">MNNALSELHSWSKESNLALNPDKTKSMLFSTRQMFTRRNLSSFPLLLSVGGKDLERVKNTKLLGVHLNENILWDENVKNLASSCYTTLASLRKIKHFTPYKLRKHLAESLILSRLDYCDIVMFPLPQHLLKRLQRIQFAAASFVTGRYLAWLPVRERRHWHLLKTAHKALYSHNWPQTLRLEKVKHTHCNSTVNLVVPRVSNTFQDTAARIFNTLPSGTKSCVDSKSFSKQAFTFLKSRLSKFASVLIPNALYYNY</sequence>
<proteinExistence type="predicted"/>
<name>A0A3M6U3R4_POCDA</name>
<accession>A0A3M6U3R4</accession>
<dbReference type="Proteomes" id="UP000275408">
    <property type="component" value="Unassembled WGS sequence"/>
</dbReference>